<organism evidence="2">
    <name type="scientific">Anguilla anguilla</name>
    <name type="common">European freshwater eel</name>
    <name type="synonym">Muraena anguilla</name>
    <dbReference type="NCBI Taxonomy" id="7936"/>
    <lineage>
        <taxon>Eukaryota</taxon>
        <taxon>Metazoa</taxon>
        <taxon>Chordata</taxon>
        <taxon>Craniata</taxon>
        <taxon>Vertebrata</taxon>
        <taxon>Euteleostomi</taxon>
        <taxon>Actinopterygii</taxon>
        <taxon>Neopterygii</taxon>
        <taxon>Teleostei</taxon>
        <taxon>Anguilliformes</taxon>
        <taxon>Anguillidae</taxon>
        <taxon>Anguilla</taxon>
    </lineage>
</organism>
<feature type="chain" id="PRO_5002432368" description="Secreted protein" evidence="1">
    <location>
        <begin position="23"/>
        <end position="66"/>
    </location>
</feature>
<evidence type="ECO:0008006" key="3">
    <source>
        <dbReference type="Google" id="ProtNLM"/>
    </source>
</evidence>
<evidence type="ECO:0000313" key="2">
    <source>
        <dbReference type="EMBL" id="JAH27160.1"/>
    </source>
</evidence>
<protein>
    <recommendedName>
        <fullName evidence="3">Secreted protein</fullName>
    </recommendedName>
</protein>
<reference evidence="2" key="1">
    <citation type="submission" date="2014-11" db="EMBL/GenBank/DDBJ databases">
        <authorList>
            <person name="Amaro Gonzalez C."/>
        </authorList>
    </citation>
    <scope>NUCLEOTIDE SEQUENCE</scope>
</reference>
<reference evidence="2" key="2">
    <citation type="journal article" date="2015" name="Fish Shellfish Immunol.">
        <title>Early steps in the European eel (Anguilla anguilla)-Vibrio vulnificus interaction in the gills: Role of the RtxA13 toxin.</title>
        <authorList>
            <person name="Callol A."/>
            <person name="Pajuelo D."/>
            <person name="Ebbesson L."/>
            <person name="Teles M."/>
            <person name="MacKenzie S."/>
            <person name="Amaro C."/>
        </authorList>
    </citation>
    <scope>NUCLEOTIDE SEQUENCE</scope>
</reference>
<dbReference type="AlphaFoldDB" id="A0A0E9RF91"/>
<dbReference type="EMBL" id="GBXM01081417">
    <property type="protein sequence ID" value="JAH27160.1"/>
    <property type="molecule type" value="Transcribed_RNA"/>
</dbReference>
<name>A0A0E9RF91_ANGAN</name>
<accession>A0A0E9RF91</accession>
<sequence>MPRFVFLMFVMAAFSQFWCVDCNCSHVGCCFLDVLVLERSNAGLDRVFFLFELLVSCCSRCCQPYS</sequence>
<proteinExistence type="predicted"/>
<keyword evidence="1" id="KW-0732">Signal</keyword>
<evidence type="ECO:0000256" key="1">
    <source>
        <dbReference type="SAM" id="SignalP"/>
    </source>
</evidence>
<feature type="signal peptide" evidence="1">
    <location>
        <begin position="1"/>
        <end position="22"/>
    </location>
</feature>